<dbReference type="InterPro" id="IPR029044">
    <property type="entry name" value="Nucleotide-diphossugar_trans"/>
</dbReference>
<dbReference type="EMBL" id="FPBF01000001">
    <property type="protein sequence ID" value="SFT50229.1"/>
    <property type="molecule type" value="Genomic_DNA"/>
</dbReference>
<evidence type="ECO:0008006" key="3">
    <source>
        <dbReference type="Google" id="ProtNLM"/>
    </source>
</evidence>
<gene>
    <name evidence="1" type="ORF">SAMN04489724_1027</name>
</gene>
<dbReference type="SUPFAM" id="SSF53448">
    <property type="entry name" value="Nucleotide-diphospho-sugar transferases"/>
    <property type="match status" value="1"/>
</dbReference>
<proteinExistence type="predicted"/>
<dbReference type="Proteomes" id="UP000199673">
    <property type="component" value="Unassembled WGS sequence"/>
</dbReference>
<dbReference type="AlphaFoldDB" id="A0A1I6YI79"/>
<dbReference type="Pfam" id="PF09837">
    <property type="entry name" value="DUF2064"/>
    <property type="match status" value="1"/>
</dbReference>
<protein>
    <recommendedName>
        <fullName evidence="3">Glycosyltransferase</fullName>
    </recommendedName>
</protein>
<dbReference type="STRING" id="305507.SAMN04489724_1027"/>
<reference evidence="2" key="1">
    <citation type="submission" date="2016-10" db="EMBL/GenBank/DDBJ databases">
        <authorList>
            <person name="Varghese N."/>
            <person name="Submissions S."/>
        </authorList>
    </citation>
    <scope>NUCLEOTIDE SEQUENCE [LARGE SCALE GENOMIC DNA]</scope>
    <source>
        <strain evidence="2">DSM 23445</strain>
    </source>
</reference>
<sequence length="214" mass="24287">MDARQELGQVAEELQLDMKDGLIIFQKNAELGKVKTRLAATIGDQAAFEAYQSLVKYTHKVTSQSVADKVLFFTNSLEEDLSTYPRDYRFELQSGEGLGDKMKNAFDQLFEEKYDRLVIIGTDCAEITPELISEAFEKLRNHEVVIGPAQDGGYYLLGMRSLFSGIFEGIPWSTDQVTALTVSFLERESITYDLLPVLSDVDTKEDWDRFKDKL</sequence>
<evidence type="ECO:0000313" key="2">
    <source>
        <dbReference type="Proteomes" id="UP000199673"/>
    </source>
</evidence>
<dbReference type="InterPro" id="IPR018641">
    <property type="entry name" value="Trfase_1_rSAM/seldom-assoc"/>
</dbReference>
<keyword evidence="2" id="KW-1185">Reference proteome</keyword>
<dbReference type="NCBIfam" id="TIGR04282">
    <property type="entry name" value="glyco_like_cofC"/>
    <property type="match status" value="1"/>
</dbReference>
<dbReference type="PANTHER" id="PTHR36529">
    <property type="entry name" value="SLL1095 PROTEIN"/>
    <property type="match status" value="1"/>
</dbReference>
<accession>A0A1I6YI79</accession>
<dbReference type="Gene3D" id="3.90.550.10">
    <property type="entry name" value="Spore Coat Polysaccharide Biosynthesis Protein SpsA, Chain A"/>
    <property type="match status" value="1"/>
</dbReference>
<dbReference type="PANTHER" id="PTHR36529:SF1">
    <property type="entry name" value="GLYCOSYLTRANSFERASE"/>
    <property type="match status" value="1"/>
</dbReference>
<evidence type="ECO:0000313" key="1">
    <source>
        <dbReference type="EMBL" id="SFT50229.1"/>
    </source>
</evidence>
<organism evidence="1 2">
    <name type="scientific">Algoriphagus locisalis</name>
    <dbReference type="NCBI Taxonomy" id="305507"/>
    <lineage>
        <taxon>Bacteria</taxon>
        <taxon>Pseudomonadati</taxon>
        <taxon>Bacteroidota</taxon>
        <taxon>Cytophagia</taxon>
        <taxon>Cytophagales</taxon>
        <taxon>Cyclobacteriaceae</taxon>
        <taxon>Algoriphagus</taxon>
    </lineage>
</organism>
<name>A0A1I6YI79_9BACT</name>